<feature type="region of interest" description="Disordered" evidence="1">
    <location>
        <begin position="1"/>
        <end position="24"/>
    </location>
</feature>
<evidence type="ECO:0000313" key="2">
    <source>
        <dbReference type="EMBL" id="KYR02521.1"/>
    </source>
</evidence>
<keyword evidence="3" id="KW-1185">Reference proteome</keyword>
<dbReference type="AlphaFoldDB" id="A0A152A8S1"/>
<dbReference type="STRING" id="361077.A0A152A8S1"/>
<feature type="compositionally biased region" description="Low complexity" evidence="1">
    <location>
        <begin position="1"/>
        <end position="13"/>
    </location>
</feature>
<organism evidence="2 3">
    <name type="scientific">Tieghemostelium lacteum</name>
    <name type="common">Slime mold</name>
    <name type="synonym">Dictyostelium lacteum</name>
    <dbReference type="NCBI Taxonomy" id="361077"/>
    <lineage>
        <taxon>Eukaryota</taxon>
        <taxon>Amoebozoa</taxon>
        <taxon>Evosea</taxon>
        <taxon>Eumycetozoa</taxon>
        <taxon>Dictyostelia</taxon>
        <taxon>Dictyosteliales</taxon>
        <taxon>Raperosteliaceae</taxon>
        <taxon>Tieghemostelium</taxon>
    </lineage>
</organism>
<dbReference type="InParanoid" id="A0A152A8S1"/>
<dbReference type="GO" id="GO:0005634">
    <property type="term" value="C:nucleus"/>
    <property type="evidence" value="ECO:0007669"/>
    <property type="project" value="TreeGrafter"/>
</dbReference>
<accession>A0A152A8S1</accession>
<evidence type="ECO:0000256" key="1">
    <source>
        <dbReference type="SAM" id="MobiDB-lite"/>
    </source>
</evidence>
<dbReference type="PANTHER" id="PTHR15967:SF0">
    <property type="entry name" value="E2F-ASSOCIATED PHOSPHOPROTEIN"/>
    <property type="match status" value="1"/>
</dbReference>
<sequence>MSDNESSGSYESENYVEDDNDEMFKKLTENEKDELLFDTDEDEDNDNWIRENFSNISITNSNNNNNSDYSNNKTVKKNNTYLSCPACFTLLCIDCQRHDRFKNQYRAMFVKNCTVVIEKRFTFKDQDENGKELIEYYHPVYCEICDTQVGVYDEDEVYHFFNIFPSCG</sequence>
<proteinExistence type="predicted"/>
<dbReference type="FunCoup" id="A0A152A8S1">
    <property type="interactions" value="240"/>
</dbReference>
<gene>
    <name evidence="2" type="ORF">DLAC_01365</name>
</gene>
<evidence type="ECO:0008006" key="4">
    <source>
        <dbReference type="Google" id="ProtNLM"/>
    </source>
</evidence>
<dbReference type="PANTHER" id="PTHR15967">
    <property type="entry name" value="E2F-ASSOCIATED PHOSPHOPROTEIN"/>
    <property type="match status" value="1"/>
</dbReference>
<reference evidence="2 3" key="1">
    <citation type="submission" date="2015-12" db="EMBL/GenBank/DDBJ databases">
        <title>Dictyostelia acquired genes for synthesis and detection of signals that induce cell-type specialization by lateral gene transfer from prokaryotes.</title>
        <authorList>
            <person name="Gloeckner G."/>
            <person name="Schaap P."/>
        </authorList>
    </citation>
    <scope>NUCLEOTIDE SEQUENCE [LARGE SCALE GENOMIC DNA]</scope>
    <source>
        <strain evidence="2 3">TK</strain>
    </source>
</reference>
<comment type="caution">
    <text evidence="2">The sequence shown here is derived from an EMBL/GenBank/DDBJ whole genome shotgun (WGS) entry which is preliminary data.</text>
</comment>
<evidence type="ECO:0000313" key="3">
    <source>
        <dbReference type="Proteomes" id="UP000076078"/>
    </source>
</evidence>
<dbReference type="EMBL" id="LODT01000004">
    <property type="protein sequence ID" value="KYR02521.1"/>
    <property type="molecule type" value="Genomic_DNA"/>
</dbReference>
<dbReference type="Proteomes" id="UP000076078">
    <property type="component" value="Unassembled WGS sequence"/>
</dbReference>
<protein>
    <recommendedName>
        <fullName evidence="4">E2F-associated phosphoprotein</fullName>
    </recommendedName>
</protein>
<name>A0A152A8S1_TIELA</name>
<dbReference type="InterPro" id="IPR019370">
    <property type="entry name" value="E2F-assoc_phosphoprotein"/>
</dbReference>
<dbReference type="Pfam" id="PF10238">
    <property type="entry name" value="Eapp_C"/>
    <property type="match status" value="1"/>
</dbReference>
<dbReference type="OrthoDB" id="122464at2759"/>
<dbReference type="OMA" id="KKYRFCT"/>